<protein>
    <submittedName>
        <fullName evidence="1">Acyloxyacyl hydrolase</fullName>
    </submittedName>
</protein>
<dbReference type="InterPro" id="IPR018550">
    <property type="entry name" value="Lipid-A_deacylase-rel"/>
</dbReference>
<dbReference type="Gene3D" id="2.40.160.20">
    <property type="match status" value="1"/>
</dbReference>
<sequence>MSRFALYLLVFCCGILNAQQKSPEIYTLETSYFYGSIIRHSPDIAHLITGHPNGLILSFQKKTFGYKEWERRYNYPDVGYSFTYQDLKNKHLGQNYGLYAHLNFYFLNRNLMLRVGQGLAYASNPYDADNNYQNNAYGSRILSSTYLMGNYRRENLFNGFGIQAGVGLLHYSNADFKSPNSSTNTFTFNVGMNYTLDYEEIPAYIAKQPGDMEHSEPVHLNFALRGGVNTMGIIGSAHYLFFTPTVFADKVLNAKSTLQAGAEFFYSKALEEYIKYQSVAFPAGHTRGDEDANRIGVFVGHQLNFNKLSVITQLGYYVYYPYTEYVDQLYNRIGLGRKINKDWWVSATVRSHGANAEAVEFTLGYRL</sequence>
<dbReference type="Proteomes" id="UP001262889">
    <property type="component" value="Unassembled WGS sequence"/>
</dbReference>
<gene>
    <name evidence="1" type="ORF">RM553_01695</name>
</gene>
<reference evidence="1 2" key="1">
    <citation type="submission" date="2023-09" db="EMBL/GenBank/DDBJ databases">
        <authorList>
            <person name="Rey-Velasco X."/>
        </authorList>
    </citation>
    <scope>NUCLEOTIDE SEQUENCE [LARGE SCALE GENOMIC DNA]</scope>
    <source>
        <strain evidence="1 2">F363</strain>
    </source>
</reference>
<dbReference type="RefSeq" id="WP_311533246.1">
    <property type="nucleotide sequence ID" value="NZ_JAVRHQ010000001.1"/>
</dbReference>
<keyword evidence="2" id="KW-1185">Reference proteome</keyword>
<keyword evidence="1" id="KW-0378">Hydrolase</keyword>
<dbReference type="EMBL" id="JAVRHQ010000001">
    <property type="protein sequence ID" value="MDT0641534.1"/>
    <property type="molecule type" value="Genomic_DNA"/>
</dbReference>
<evidence type="ECO:0000313" key="1">
    <source>
        <dbReference type="EMBL" id="MDT0641534.1"/>
    </source>
</evidence>
<comment type="caution">
    <text evidence="1">The sequence shown here is derived from an EMBL/GenBank/DDBJ whole genome shotgun (WGS) entry which is preliminary data.</text>
</comment>
<accession>A0ABU3C5D1</accession>
<dbReference type="Pfam" id="PF09411">
    <property type="entry name" value="PagL"/>
    <property type="match status" value="1"/>
</dbReference>
<proteinExistence type="predicted"/>
<dbReference type="GO" id="GO:0016787">
    <property type="term" value="F:hydrolase activity"/>
    <property type="evidence" value="ECO:0007669"/>
    <property type="project" value="UniProtKB-KW"/>
</dbReference>
<evidence type="ECO:0000313" key="2">
    <source>
        <dbReference type="Proteomes" id="UP001262889"/>
    </source>
</evidence>
<organism evidence="1 2">
    <name type="scientific">Autumnicola tepida</name>
    <dbReference type="NCBI Taxonomy" id="3075595"/>
    <lineage>
        <taxon>Bacteria</taxon>
        <taxon>Pseudomonadati</taxon>
        <taxon>Bacteroidota</taxon>
        <taxon>Flavobacteriia</taxon>
        <taxon>Flavobacteriales</taxon>
        <taxon>Flavobacteriaceae</taxon>
        <taxon>Autumnicola</taxon>
    </lineage>
</organism>
<name>A0ABU3C5D1_9FLAO</name>